<accession>A0ABX7RCH5</accession>
<proteinExistence type="predicted"/>
<dbReference type="Gene3D" id="3.30.700.10">
    <property type="entry name" value="Glycoprotein, Type 4 Pilin"/>
    <property type="match status" value="1"/>
</dbReference>
<feature type="transmembrane region" description="Helical" evidence="1">
    <location>
        <begin position="103"/>
        <end position="126"/>
    </location>
</feature>
<dbReference type="Proteomes" id="UP000663400">
    <property type="component" value="Chromosome"/>
</dbReference>
<keyword evidence="3" id="KW-1185">Reference proteome</keyword>
<sequence length="139" mass="15309">MQNPYQAPAATLAELSMGGDNTSGMGKDATIPPGVAGWSWGAFLLNWIWAVSNRTWIGLLCFIPYVGFVMSIVLGIKGREWAWRNKRWDSVEHFQRVQRKWSIWSLVVIVGVMGLAILAAIAIPAYQDYVVRAQAAAAG</sequence>
<keyword evidence="1" id="KW-0812">Transmembrane</keyword>
<organism evidence="2 3">
    <name type="scientific">Lysobacter arenosi</name>
    <dbReference type="NCBI Taxonomy" id="2795387"/>
    <lineage>
        <taxon>Bacteria</taxon>
        <taxon>Pseudomonadati</taxon>
        <taxon>Pseudomonadota</taxon>
        <taxon>Gammaproteobacteria</taxon>
        <taxon>Lysobacterales</taxon>
        <taxon>Lysobacteraceae</taxon>
        <taxon>Lysobacter</taxon>
    </lineage>
</organism>
<dbReference type="RefSeq" id="WP_200604374.1">
    <property type="nucleotide sequence ID" value="NZ_CP071517.1"/>
</dbReference>
<feature type="transmembrane region" description="Helical" evidence="1">
    <location>
        <begin position="31"/>
        <end position="50"/>
    </location>
</feature>
<gene>
    <name evidence="2" type="ORF">HIV01_000645</name>
</gene>
<keyword evidence="1" id="KW-1133">Transmembrane helix</keyword>
<evidence type="ECO:0000313" key="3">
    <source>
        <dbReference type="Proteomes" id="UP000663400"/>
    </source>
</evidence>
<protein>
    <submittedName>
        <fullName evidence="2">Uncharacterized protein</fullName>
    </submittedName>
</protein>
<name>A0ABX7RCH5_9GAMM</name>
<keyword evidence="1" id="KW-0472">Membrane</keyword>
<evidence type="ECO:0000313" key="2">
    <source>
        <dbReference type="EMBL" id="QSX75121.1"/>
    </source>
</evidence>
<evidence type="ECO:0000256" key="1">
    <source>
        <dbReference type="SAM" id="Phobius"/>
    </source>
</evidence>
<dbReference type="EMBL" id="CP071517">
    <property type="protein sequence ID" value="QSX75121.1"/>
    <property type="molecule type" value="Genomic_DNA"/>
</dbReference>
<feature type="transmembrane region" description="Helical" evidence="1">
    <location>
        <begin position="56"/>
        <end position="76"/>
    </location>
</feature>
<reference evidence="2 3" key="1">
    <citation type="submission" date="2021-02" db="EMBL/GenBank/DDBJ databases">
        <title>Lysobacter arenosi sp. nov., isolated from soil of gangwondo yeongwol, south Korea.</title>
        <authorList>
            <person name="Kim K.R."/>
            <person name="Kim K.H."/>
            <person name="Jeon C.O."/>
        </authorList>
    </citation>
    <scope>NUCLEOTIDE SEQUENCE [LARGE SCALE GENOMIC DNA]</scope>
    <source>
        <strain evidence="2 3">R7</strain>
    </source>
</reference>